<proteinExistence type="predicted"/>
<evidence type="ECO:0000259" key="2">
    <source>
        <dbReference type="Pfam" id="PF20516"/>
    </source>
</evidence>
<evidence type="ECO:0000313" key="4">
    <source>
        <dbReference type="Proteomes" id="UP000184383"/>
    </source>
</evidence>
<dbReference type="STRING" id="1073089.A0A1L9R9Q7"/>
<feature type="domain" description="PD-(D/E)XK nuclease-like" evidence="2">
    <location>
        <begin position="144"/>
        <end position="325"/>
    </location>
</feature>
<feature type="compositionally biased region" description="Low complexity" evidence="1">
    <location>
        <begin position="92"/>
        <end position="107"/>
    </location>
</feature>
<dbReference type="VEuPathDB" id="FungiDB:ASPWEDRAFT_45621"/>
<reference evidence="4" key="1">
    <citation type="journal article" date="2017" name="Genome Biol.">
        <title>Comparative genomics reveals high biological diversity and specific adaptations in the industrially and medically important fungal genus Aspergillus.</title>
        <authorList>
            <person name="de Vries R.P."/>
            <person name="Riley R."/>
            <person name="Wiebenga A."/>
            <person name="Aguilar-Osorio G."/>
            <person name="Amillis S."/>
            <person name="Uchima C.A."/>
            <person name="Anderluh G."/>
            <person name="Asadollahi M."/>
            <person name="Askin M."/>
            <person name="Barry K."/>
            <person name="Battaglia E."/>
            <person name="Bayram O."/>
            <person name="Benocci T."/>
            <person name="Braus-Stromeyer S.A."/>
            <person name="Caldana C."/>
            <person name="Canovas D."/>
            <person name="Cerqueira G.C."/>
            <person name="Chen F."/>
            <person name="Chen W."/>
            <person name="Choi C."/>
            <person name="Clum A."/>
            <person name="Dos Santos R.A."/>
            <person name="Damasio A.R."/>
            <person name="Diallinas G."/>
            <person name="Emri T."/>
            <person name="Fekete E."/>
            <person name="Flipphi M."/>
            <person name="Freyberg S."/>
            <person name="Gallo A."/>
            <person name="Gournas C."/>
            <person name="Habgood R."/>
            <person name="Hainaut M."/>
            <person name="Harispe M.L."/>
            <person name="Henrissat B."/>
            <person name="Hilden K.S."/>
            <person name="Hope R."/>
            <person name="Hossain A."/>
            <person name="Karabika E."/>
            <person name="Karaffa L."/>
            <person name="Karanyi Z."/>
            <person name="Krasevec N."/>
            <person name="Kuo A."/>
            <person name="Kusch H."/>
            <person name="LaButti K."/>
            <person name="Lagendijk E.L."/>
            <person name="Lapidus A."/>
            <person name="Levasseur A."/>
            <person name="Lindquist E."/>
            <person name="Lipzen A."/>
            <person name="Logrieco A.F."/>
            <person name="MacCabe A."/>
            <person name="Maekelae M.R."/>
            <person name="Malavazi I."/>
            <person name="Melin P."/>
            <person name="Meyer V."/>
            <person name="Mielnichuk N."/>
            <person name="Miskei M."/>
            <person name="Molnar A.P."/>
            <person name="Mule G."/>
            <person name="Ngan C.Y."/>
            <person name="Orejas M."/>
            <person name="Orosz E."/>
            <person name="Ouedraogo J.P."/>
            <person name="Overkamp K.M."/>
            <person name="Park H.-S."/>
            <person name="Perrone G."/>
            <person name="Piumi F."/>
            <person name="Punt P.J."/>
            <person name="Ram A.F."/>
            <person name="Ramon A."/>
            <person name="Rauscher S."/>
            <person name="Record E."/>
            <person name="Riano-Pachon D.M."/>
            <person name="Robert V."/>
            <person name="Roehrig J."/>
            <person name="Ruller R."/>
            <person name="Salamov A."/>
            <person name="Salih N.S."/>
            <person name="Samson R.A."/>
            <person name="Sandor E."/>
            <person name="Sanguinetti M."/>
            <person name="Schuetze T."/>
            <person name="Sepcic K."/>
            <person name="Shelest E."/>
            <person name="Sherlock G."/>
            <person name="Sophianopoulou V."/>
            <person name="Squina F.M."/>
            <person name="Sun H."/>
            <person name="Susca A."/>
            <person name="Todd R.B."/>
            <person name="Tsang A."/>
            <person name="Unkles S.E."/>
            <person name="van de Wiele N."/>
            <person name="van Rossen-Uffink D."/>
            <person name="Oliveira J.V."/>
            <person name="Vesth T.C."/>
            <person name="Visser J."/>
            <person name="Yu J.-H."/>
            <person name="Zhou M."/>
            <person name="Andersen M.R."/>
            <person name="Archer D.B."/>
            <person name="Baker S.E."/>
            <person name="Benoit I."/>
            <person name="Brakhage A.A."/>
            <person name="Braus G.H."/>
            <person name="Fischer R."/>
            <person name="Frisvad J.C."/>
            <person name="Goldman G.H."/>
            <person name="Houbraken J."/>
            <person name="Oakley B."/>
            <person name="Pocsi I."/>
            <person name="Scazzocchio C."/>
            <person name="Seiboth B."/>
            <person name="vanKuyk P.A."/>
            <person name="Wortman J."/>
            <person name="Dyer P.S."/>
            <person name="Grigoriev I.V."/>
        </authorList>
    </citation>
    <scope>NUCLEOTIDE SEQUENCE [LARGE SCALE GENOMIC DNA]</scope>
    <source>
        <strain evidence="4">DTO 134E9</strain>
    </source>
</reference>
<dbReference type="RefSeq" id="XP_040685329.1">
    <property type="nucleotide sequence ID" value="XM_040836580.1"/>
</dbReference>
<accession>A0A1L9R9Q7</accession>
<feature type="compositionally biased region" description="Polar residues" evidence="1">
    <location>
        <begin position="81"/>
        <end position="91"/>
    </location>
</feature>
<feature type="region of interest" description="Disordered" evidence="1">
    <location>
        <begin position="20"/>
        <end position="111"/>
    </location>
</feature>
<name>A0A1L9R9Q7_ASPWE</name>
<protein>
    <recommendedName>
        <fullName evidence="2">PD-(D/E)XK nuclease-like domain-containing protein</fullName>
    </recommendedName>
</protein>
<dbReference type="AlphaFoldDB" id="A0A1L9R9Q7"/>
<dbReference type="InterPro" id="IPR046797">
    <property type="entry name" value="PDDEXK_12"/>
</dbReference>
<dbReference type="EMBL" id="KV878216">
    <property type="protein sequence ID" value="OJJ31652.1"/>
    <property type="molecule type" value="Genomic_DNA"/>
</dbReference>
<evidence type="ECO:0000313" key="3">
    <source>
        <dbReference type="EMBL" id="OJJ31652.1"/>
    </source>
</evidence>
<dbReference type="Pfam" id="PF20516">
    <property type="entry name" value="PDDEXK_12"/>
    <property type="match status" value="1"/>
</dbReference>
<dbReference type="Proteomes" id="UP000184383">
    <property type="component" value="Unassembled WGS sequence"/>
</dbReference>
<dbReference type="GeneID" id="63752428"/>
<evidence type="ECO:0000256" key="1">
    <source>
        <dbReference type="SAM" id="MobiDB-lite"/>
    </source>
</evidence>
<dbReference type="OrthoDB" id="4161186at2759"/>
<sequence length="344" mass="38317">MDQDQKAAIQRWVDHVTVSQDESLSAHDHHIPTPSSTSLPLHQGQKRKTTSISQMAHPDPLKRIRLSDADRRRSTLGALSDNITLSPSQTGSNSNTSRSRPRSSSPTRVKDDLSFASPRVSFVHESTDPGKEVKDLLSFLMDDSSPWEADTTEIQNITAASCKCAIQLRSEGSWVIEVARPLLQLAIGEQPLECWSVQTESVDPKYQPRYIARDTCNRKIDLVVGFPREEWVDVYKRVGGHIRERCQSHISDPHTGRQLLGLGLEVKASNGDLAEAQVQLGVWMAGLVSWAFDHRREAVLPPPIVGCIAMGDRWEFYIIYGVEDETTRELAEVVGLNLSCAVKC</sequence>
<feature type="compositionally biased region" description="Basic and acidic residues" evidence="1">
    <location>
        <begin position="59"/>
        <end position="73"/>
    </location>
</feature>
<gene>
    <name evidence="3" type="ORF">ASPWEDRAFT_45621</name>
</gene>
<organism evidence="3 4">
    <name type="scientific">Aspergillus wentii DTO 134E9</name>
    <dbReference type="NCBI Taxonomy" id="1073089"/>
    <lineage>
        <taxon>Eukaryota</taxon>
        <taxon>Fungi</taxon>
        <taxon>Dikarya</taxon>
        <taxon>Ascomycota</taxon>
        <taxon>Pezizomycotina</taxon>
        <taxon>Eurotiomycetes</taxon>
        <taxon>Eurotiomycetidae</taxon>
        <taxon>Eurotiales</taxon>
        <taxon>Aspergillaceae</taxon>
        <taxon>Aspergillus</taxon>
        <taxon>Aspergillus subgen. Cremei</taxon>
    </lineage>
</organism>
<keyword evidence="4" id="KW-1185">Reference proteome</keyword>